<dbReference type="PROSITE" id="PS51847">
    <property type="entry name" value="SMP"/>
    <property type="match status" value="1"/>
</dbReference>
<feature type="region of interest" description="Disordered" evidence="11">
    <location>
        <begin position="698"/>
        <end position="721"/>
    </location>
</feature>
<sequence length="1130" mass="126492">MEPTPPETHSTGHHFQENYSSRNPVPNIESYVKNIESLQAKGIEQQTNESTSDEDQRGSKSKAQLDHAEKQKKGLNSNKNSEAEKQEIMQRMKKKSVNPTRELELRGQRTVMDPVTNSNVIISDSQFGSNQASRDHSLSRPQNFDQKNPSLHISPSPIAPGNICLQPFPPPVPSDLVAEIHKIMQKTLYFFLASFSVLWWTTAFGAGAWAFMWRSSLFGLVAMFLFSQGSLLSRKIEKELEKIRFEMHRQRGIQNSPPTPESTEWLNAFISTVMGLLNPDIFLPLVRYTIEDVMQASLPSFIDAVKVSDVGLGDTPFRILSMRALPDQPGDPEYPRDSWITGDYHSKEFEKLRKEQSGDYVNYEVAFAYQAQPGKTDKLRAHNIHLMIEFFVGVFDWAHIPIPIWIQIDGLAGTARLRLQMVQEAPYVRNLTFTLMGVPKVSVSAKPMLKSLPNVLDLIPEFVQSSIAAACAEYVAPKFMTINIQELLTGSGVKTKTHALGVIMVTIHHAVGLSAQDTSGTSDPYIVLAYAKFGKPLYSTRIIGKDLNPVFEETGFLLLSEDEIEAKEELSVMLWDSDERSADDLVGRIEIPVSQLIENPNQLNRRTDKLQGFQDADDMPGELTWSVGYFSKVDLASCLKKNPAEVKSEASPASEPVTLEKKDDQNDLTTKTPPNRQMKSGILSVIVHHINNLERANLKGADGDREGTQGQDTAAPSEQDDNLPSGYCELIIDDVMCYKTRVKAYTTMPFFEAGTEQFIRDWTETVIRIAVRDSRIREKDPLLGVINIDLEQLLEESGSSQVTRIFSLQEGVGFGRAQISVLFESVQMKLPKNFLGWNTATLEITSPIRAELSDELAAYLKKKVNGQETSNNVVWVNEAQIPDHDRTLLRVPIYERYKSNVSFQLGGNSVIGSLLAGEASAHKYIAVLWLQTLEDDVEQEIRLPIMSGPNLSTLRQNFINDQTRAHHNFQVDGYLTFKARVDPGLDPEHASIWQNGRYAQSSVARHTFEAYDNSEGQAEQALRNAHALAHKKHPSGSSDSAESTNSDGHAGNFKLSNIISSKSPEQKAIDAAHKKSLSSRHRGAMQYGPVRTSIWIKEGIGRRARELKNRITHKIEKERDPSRDRGKGLV</sequence>
<dbReference type="GO" id="GO:0008289">
    <property type="term" value="F:lipid binding"/>
    <property type="evidence" value="ECO:0007669"/>
    <property type="project" value="UniProtKB-KW"/>
</dbReference>
<dbReference type="InterPro" id="IPR000008">
    <property type="entry name" value="C2_dom"/>
</dbReference>
<feature type="region of interest" description="Disordered" evidence="11">
    <location>
        <begin position="643"/>
        <end position="677"/>
    </location>
</feature>
<feature type="domain" description="SMP-LTD" evidence="14">
    <location>
        <begin position="259"/>
        <end position="485"/>
    </location>
</feature>
<keyword evidence="5" id="KW-0677">Repeat</keyword>
<keyword evidence="2" id="KW-0813">Transport</keyword>
<dbReference type="GO" id="GO:0061817">
    <property type="term" value="P:endoplasmic reticulum-plasma membrane tethering"/>
    <property type="evidence" value="ECO:0007669"/>
    <property type="project" value="InterPro"/>
</dbReference>
<dbReference type="SMART" id="SM00239">
    <property type="entry name" value="C2"/>
    <property type="match status" value="2"/>
</dbReference>
<feature type="domain" description="C2" evidence="13">
    <location>
        <begin position="664"/>
        <end position="803"/>
    </location>
</feature>
<evidence type="ECO:0000313" key="15">
    <source>
        <dbReference type="EMBL" id="KNZ57206.1"/>
    </source>
</evidence>
<proteinExistence type="predicted"/>
<dbReference type="InterPro" id="IPR037767">
    <property type="entry name" value="C2A_Mug190-like"/>
</dbReference>
<dbReference type="CDD" id="cd04052">
    <property type="entry name" value="C2B_Tricalbin-like"/>
    <property type="match status" value="1"/>
</dbReference>
<dbReference type="SUPFAM" id="SSF49562">
    <property type="entry name" value="C2 domain (Calcium/lipid-binding domain, CaLB)"/>
    <property type="match status" value="2"/>
</dbReference>
<evidence type="ECO:0000256" key="9">
    <source>
        <dbReference type="ARBA" id="ARBA00023121"/>
    </source>
</evidence>
<keyword evidence="8" id="KW-0445">Lipid transport</keyword>
<keyword evidence="7 12" id="KW-1133">Transmembrane helix</keyword>
<feature type="compositionally biased region" description="Basic and acidic residues" evidence="11">
    <location>
        <begin position="81"/>
        <end position="90"/>
    </location>
</feature>
<dbReference type="InterPro" id="IPR057349">
    <property type="entry name" value="C2_Mug190_3rd"/>
</dbReference>
<evidence type="ECO:0000259" key="13">
    <source>
        <dbReference type="PROSITE" id="PS50004"/>
    </source>
</evidence>
<dbReference type="Pfam" id="PF25669">
    <property type="entry name" value="SMP_MUG190-like"/>
    <property type="match status" value="1"/>
</dbReference>
<dbReference type="GO" id="GO:0005789">
    <property type="term" value="C:endoplasmic reticulum membrane"/>
    <property type="evidence" value="ECO:0007669"/>
    <property type="project" value="UniProtKB-SubCell"/>
</dbReference>
<feature type="domain" description="C2" evidence="13">
    <location>
        <begin position="484"/>
        <end position="607"/>
    </location>
</feature>
<dbReference type="OrthoDB" id="419768at2759"/>
<dbReference type="InterPro" id="IPR035892">
    <property type="entry name" value="C2_domain_sf"/>
</dbReference>
<evidence type="ECO:0000256" key="11">
    <source>
        <dbReference type="SAM" id="MobiDB-lite"/>
    </source>
</evidence>
<evidence type="ECO:0000256" key="1">
    <source>
        <dbReference type="ARBA" id="ARBA00004586"/>
    </source>
</evidence>
<name>A0A0L6V8R5_9BASI</name>
<dbReference type="CDD" id="cd04041">
    <property type="entry name" value="C2A_fungal"/>
    <property type="match status" value="1"/>
</dbReference>
<feature type="compositionally biased region" description="Basic residues" evidence="11">
    <location>
        <begin position="1074"/>
        <end position="1083"/>
    </location>
</feature>
<accession>A0A0L6V8R5</accession>
<dbReference type="Proteomes" id="UP000037035">
    <property type="component" value="Unassembled WGS sequence"/>
</dbReference>
<feature type="transmembrane region" description="Helical" evidence="12">
    <location>
        <begin position="188"/>
        <end position="211"/>
    </location>
</feature>
<evidence type="ECO:0000256" key="5">
    <source>
        <dbReference type="ARBA" id="ARBA00022737"/>
    </source>
</evidence>
<keyword evidence="3" id="KW-0597">Phosphoprotein</keyword>
<evidence type="ECO:0000256" key="12">
    <source>
        <dbReference type="SAM" id="Phobius"/>
    </source>
</evidence>
<evidence type="ECO:0000256" key="6">
    <source>
        <dbReference type="ARBA" id="ARBA00022824"/>
    </source>
</evidence>
<feature type="region of interest" description="Disordered" evidence="11">
    <location>
        <begin position="1"/>
        <end position="101"/>
    </location>
</feature>
<dbReference type="PANTHER" id="PTHR47348:SF3">
    <property type="entry name" value="MEIOTICALLY UP-REGULATED GENE 190 PROTEIN"/>
    <property type="match status" value="1"/>
</dbReference>
<dbReference type="VEuPathDB" id="FungiDB:VP01_2211g2"/>
<dbReference type="EMBL" id="LAVV01007072">
    <property type="protein sequence ID" value="KNZ57206.1"/>
    <property type="molecule type" value="Genomic_DNA"/>
</dbReference>
<dbReference type="Gene3D" id="2.60.40.150">
    <property type="entry name" value="C2 domain"/>
    <property type="match status" value="2"/>
</dbReference>
<dbReference type="Pfam" id="PF25331">
    <property type="entry name" value="C2_Mug190_3rd"/>
    <property type="match status" value="1"/>
</dbReference>
<comment type="caution">
    <text evidence="15">The sequence shown here is derived from an EMBL/GenBank/DDBJ whole genome shotgun (WGS) entry which is preliminary data.</text>
</comment>
<feature type="region of interest" description="Disordered" evidence="11">
    <location>
        <begin position="1111"/>
        <end position="1130"/>
    </location>
</feature>
<gene>
    <name evidence="15" type="ORF">VP01_2211g2</name>
</gene>
<keyword evidence="16" id="KW-1185">Reference proteome</keyword>
<evidence type="ECO:0008006" key="17">
    <source>
        <dbReference type="Google" id="ProtNLM"/>
    </source>
</evidence>
<dbReference type="Pfam" id="PF00168">
    <property type="entry name" value="C2"/>
    <property type="match status" value="2"/>
</dbReference>
<dbReference type="CDD" id="cd21676">
    <property type="entry name" value="SMP_Mug190"/>
    <property type="match status" value="1"/>
</dbReference>
<keyword evidence="9" id="KW-0446">Lipid-binding</keyword>
<feature type="compositionally biased region" description="Basic and acidic residues" evidence="11">
    <location>
        <begin position="54"/>
        <end position="72"/>
    </location>
</feature>
<dbReference type="PANTHER" id="PTHR47348">
    <property type="entry name" value="MEIOTICALLY UP-REGULATED GENE 190 PROTEIN"/>
    <property type="match status" value="1"/>
</dbReference>
<keyword evidence="10 12" id="KW-0472">Membrane</keyword>
<evidence type="ECO:0000256" key="7">
    <source>
        <dbReference type="ARBA" id="ARBA00022989"/>
    </source>
</evidence>
<dbReference type="GO" id="GO:0006869">
    <property type="term" value="P:lipid transport"/>
    <property type="evidence" value="ECO:0007669"/>
    <property type="project" value="UniProtKB-KW"/>
</dbReference>
<dbReference type="STRING" id="27349.A0A0L6V8R5"/>
<feature type="compositionally biased region" description="Polar residues" evidence="11">
    <location>
        <begin position="1054"/>
        <end position="1063"/>
    </location>
</feature>
<keyword evidence="6" id="KW-0256">Endoplasmic reticulum</keyword>
<dbReference type="AlphaFoldDB" id="A0A0L6V8R5"/>
<evidence type="ECO:0000256" key="8">
    <source>
        <dbReference type="ARBA" id="ARBA00023055"/>
    </source>
</evidence>
<reference evidence="15 16" key="1">
    <citation type="submission" date="2015-08" db="EMBL/GenBank/DDBJ databases">
        <title>Next Generation Sequencing and Analysis of the Genome of Puccinia sorghi L Schw, the Causal Agent of Maize Common Rust.</title>
        <authorList>
            <person name="Rochi L."/>
            <person name="Burguener G."/>
            <person name="Darino M."/>
            <person name="Turjanski A."/>
            <person name="Kreff E."/>
            <person name="Dieguez M.J."/>
            <person name="Sacco F."/>
        </authorList>
    </citation>
    <scope>NUCLEOTIDE SEQUENCE [LARGE SCALE GENOMIC DNA]</scope>
    <source>
        <strain evidence="15 16">RO10H11247</strain>
    </source>
</reference>
<feature type="compositionally biased region" description="Polar residues" evidence="11">
    <location>
        <begin position="1035"/>
        <end position="1047"/>
    </location>
</feature>
<dbReference type="InterPro" id="IPR037765">
    <property type="entry name" value="C2B_Tricalbin"/>
</dbReference>
<evidence type="ECO:0000256" key="10">
    <source>
        <dbReference type="ARBA" id="ARBA00023136"/>
    </source>
</evidence>
<evidence type="ECO:0000313" key="16">
    <source>
        <dbReference type="Proteomes" id="UP000037035"/>
    </source>
</evidence>
<dbReference type="PROSITE" id="PS50004">
    <property type="entry name" value="C2"/>
    <property type="match status" value="2"/>
</dbReference>
<feature type="region of interest" description="Disordered" evidence="11">
    <location>
        <begin position="1011"/>
        <end position="1084"/>
    </location>
</feature>
<keyword evidence="4 12" id="KW-0812">Transmembrane</keyword>
<evidence type="ECO:0000256" key="3">
    <source>
        <dbReference type="ARBA" id="ARBA00022553"/>
    </source>
</evidence>
<evidence type="ECO:0000256" key="2">
    <source>
        <dbReference type="ARBA" id="ARBA00022448"/>
    </source>
</evidence>
<evidence type="ECO:0000256" key="4">
    <source>
        <dbReference type="ARBA" id="ARBA00022692"/>
    </source>
</evidence>
<protein>
    <recommendedName>
        <fullName evidence="17">C2 domain-containing protein</fullName>
    </recommendedName>
</protein>
<feature type="compositionally biased region" description="Basic and acidic residues" evidence="11">
    <location>
        <begin position="1064"/>
        <end position="1073"/>
    </location>
</feature>
<feature type="compositionally biased region" description="Polar residues" evidence="11">
    <location>
        <begin position="667"/>
        <end position="677"/>
    </location>
</feature>
<dbReference type="InterPro" id="IPR031468">
    <property type="entry name" value="SMP_LBD"/>
</dbReference>
<comment type="subcellular location">
    <subcellularLocation>
        <location evidence="1">Endoplasmic reticulum membrane</location>
    </subcellularLocation>
</comment>
<evidence type="ECO:0000259" key="14">
    <source>
        <dbReference type="PROSITE" id="PS51847"/>
    </source>
</evidence>
<organism evidence="15 16">
    <name type="scientific">Puccinia sorghi</name>
    <dbReference type="NCBI Taxonomy" id="27349"/>
    <lineage>
        <taxon>Eukaryota</taxon>
        <taxon>Fungi</taxon>
        <taxon>Dikarya</taxon>
        <taxon>Basidiomycota</taxon>
        <taxon>Pucciniomycotina</taxon>
        <taxon>Pucciniomycetes</taxon>
        <taxon>Pucciniales</taxon>
        <taxon>Pucciniaceae</taxon>
        <taxon>Puccinia</taxon>
    </lineage>
</organism>